<proteinExistence type="predicted"/>
<evidence type="ECO:0000313" key="2">
    <source>
        <dbReference type="EMBL" id="CAD7255977.1"/>
    </source>
</evidence>
<feature type="region of interest" description="Disordered" evidence="1">
    <location>
        <begin position="44"/>
        <end position="69"/>
    </location>
</feature>
<name>A0A7R9AKV6_TIMSH</name>
<sequence length="88" mass="10182">MMISAPIKARFLGAAVFSLSSEEKHIYIFQHVLPPILELLKPIPGKRPKHMRGADNMKHVSERRRMKATKRGKLRHFTKLIRPQDGNK</sequence>
<reference evidence="2" key="1">
    <citation type="submission" date="2020-11" db="EMBL/GenBank/DDBJ databases">
        <authorList>
            <person name="Tran Van P."/>
        </authorList>
    </citation>
    <scope>NUCLEOTIDE SEQUENCE</scope>
</reference>
<protein>
    <submittedName>
        <fullName evidence="2">Uncharacterized protein</fullName>
    </submittedName>
</protein>
<accession>A0A7R9AKV6</accession>
<dbReference type="EMBL" id="OC000064">
    <property type="protein sequence ID" value="CAD7255977.1"/>
    <property type="molecule type" value="Genomic_DNA"/>
</dbReference>
<evidence type="ECO:0000256" key="1">
    <source>
        <dbReference type="SAM" id="MobiDB-lite"/>
    </source>
</evidence>
<dbReference type="AlphaFoldDB" id="A0A7R9AKV6"/>
<organism evidence="2">
    <name type="scientific">Timema shepardi</name>
    <name type="common">Walking stick</name>
    <dbReference type="NCBI Taxonomy" id="629360"/>
    <lineage>
        <taxon>Eukaryota</taxon>
        <taxon>Metazoa</taxon>
        <taxon>Ecdysozoa</taxon>
        <taxon>Arthropoda</taxon>
        <taxon>Hexapoda</taxon>
        <taxon>Insecta</taxon>
        <taxon>Pterygota</taxon>
        <taxon>Neoptera</taxon>
        <taxon>Polyneoptera</taxon>
        <taxon>Phasmatodea</taxon>
        <taxon>Timematodea</taxon>
        <taxon>Timematoidea</taxon>
        <taxon>Timematidae</taxon>
        <taxon>Timema</taxon>
    </lineage>
</organism>
<gene>
    <name evidence="2" type="ORF">TSIB3V08_LOCUS268</name>
</gene>